<sequence>MLLTRYRSSLWFPLPKYAKQTSLLAGCLSFCCLCWSESECPGNGCKQAHPSLLLLGANLV</sequence>
<reference evidence="1 2" key="1">
    <citation type="journal article" date="2017" name="G3 (Bethesda)">
        <title>The Physical Genome Mapping of Anopheles albimanus Corrected Scaffold Misassemblies and Identified Interarm Rearrangements in Genus Anopheles.</title>
        <authorList>
            <person name="Artemov G.N."/>
            <person name="Peery A.N."/>
            <person name="Jiang X."/>
            <person name="Tu Z."/>
            <person name="Stegniy V.N."/>
            <person name="Sharakhova M.V."/>
            <person name="Sharakhov I.V."/>
        </authorList>
    </citation>
    <scope>NUCLEOTIDE SEQUENCE [LARGE SCALE GENOMIC DNA]</scope>
    <source>
        <strain evidence="1 2">ALBI9_A</strain>
    </source>
</reference>
<dbReference type="EnsemblMetazoa" id="AALB014328-RA">
    <property type="protein sequence ID" value="AALB014328-PA"/>
    <property type="gene ID" value="AALB014328"/>
</dbReference>
<name>A0A182FXF7_ANOAL</name>
<evidence type="ECO:0000313" key="1">
    <source>
        <dbReference type="EnsemblMetazoa" id="AALB014328-PA"/>
    </source>
</evidence>
<dbReference type="AlphaFoldDB" id="A0A182FXF7"/>
<dbReference type="Proteomes" id="UP000069272">
    <property type="component" value="Chromosome X"/>
</dbReference>
<organism evidence="1 2">
    <name type="scientific">Anopheles albimanus</name>
    <name type="common">New world malaria mosquito</name>
    <dbReference type="NCBI Taxonomy" id="7167"/>
    <lineage>
        <taxon>Eukaryota</taxon>
        <taxon>Metazoa</taxon>
        <taxon>Ecdysozoa</taxon>
        <taxon>Arthropoda</taxon>
        <taxon>Hexapoda</taxon>
        <taxon>Insecta</taxon>
        <taxon>Pterygota</taxon>
        <taxon>Neoptera</taxon>
        <taxon>Endopterygota</taxon>
        <taxon>Diptera</taxon>
        <taxon>Nematocera</taxon>
        <taxon>Culicoidea</taxon>
        <taxon>Culicidae</taxon>
        <taxon>Anophelinae</taxon>
        <taxon>Anopheles</taxon>
    </lineage>
</organism>
<dbReference type="VEuPathDB" id="VectorBase:AALB014328"/>
<accession>A0A182FXF7</accession>
<evidence type="ECO:0000313" key="2">
    <source>
        <dbReference type="Proteomes" id="UP000069272"/>
    </source>
</evidence>
<reference evidence="1" key="2">
    <citation type="submission" date="2022-08" db="UniProtKB">
        <authorList>
            <consortium name="EnsemblMetazoa"/>
        </authorList>
    </citation>
    <scope>IDENTIFICATION</scope>
    <source>
        <strain evidence="1">STECLA/ALBI9_A</strain>
    </source>
</reference>
<protein>
    <submittedName>
        <fullName evidence="1">Uncharacterized protein</fullName>
    </submittedName>
</protein>
<proteinExistence type="predicted"/>
<keyword evidence="2" id="KW-1185">Reference proteome</keyword>